<protein>
    <submittedName>
        <fullName evidence="2">Uncharacterized protein</fullName>
    </submittedName>
</protein>
<dbReference type="AlphaFoldDB" id="A0A9P4LLS1"/>
<feature type="compositionally biased region" description="Basic and acidic residues" evidence="1">
    <location>
        <begin position="137"/>
        <end position="146"/>
    </location>
</feature>
<evidence type="ECO:0000256" key="1">
    <source>
        <dbReference type="SAM" id="MobiDB-lite"/>
    </source>
</evidence>
<feature type="compositionally biased region" description="Basic and acidic residues" evidence="1">
    <location>
        <begin position="72"/>
        <end position="90"/>
    </location>
</feature>
<feature type="region of interest" description="Disordered" evidence="1">
    <location>
        <begin position="1"/>
        <end position="170"/>
    </location>
</feature>
<evidence type="ECO:0000313" key="2">
    <source>
        <dbReference type="EMBL" id="KAF2031846.1"/>
    </source>
</evidence>
<feature type="region of interest" description="Disordered" evidence="1">
    <location>
        <begin position="220"/>
        <end position="323"/>
    </location>
</feature>
<feature type="compositionally biased region" description="Polar residues" evidence="1">
    <location>
        <begin position="1"/>
        <end position="50"/>
    </location>
</feature>
<proteinExistence type="predicted"/>
<dbReference type="Proteomes" id="UP000799777">
    <property type="component" value="Unassembled WGS sequence"/>
</dbReference>
<dbReference type="EMBL" id="ML978177">
    <property type="protein sequence ID" value="KAF2031846.1"/>
    <property type="molecule type" value="Genomic_DNA"/>
</dbReference>
<sequence>MARYTDQTQQAQPAEQDDGQQQRQAKNNNINGKPGESTLSPSLTEEQLQTDAPAAFPQPSGDGTRRSSRIKGNAEKADNDKLKAEADAYRKARKQYPRPPPASNARGSPGSAPKAYARMTPYEPAPPKTGKKAGKQNGKERNREQEVAEDSTNEVEHENDDDDDSASVDSKQMAIRITKLAQFSFEVAEMFEGMLKKHYPRRKADARRIRDGLGSVCDIFNKRKAERDGEEEQPRKRAKAPPHEKPTCTFQPVKPAESSVADEHSEAQTIAQAPRSHALDQEAQGTIANKQPETTTATGNGTETEKYNKSSQLGAKRPGPTGS</sequence>
<gene>
    <name evidence="2" type="ORF">EK21DRAFT_87672</name>
</gene>
<accession>A0A9P4LLS1</accession>
<feature type="compositionally biased region" description="Polar residues" evidence="1">
    <location>
        <begin position="283"/>
        <end position="292"/>
    </location>
</feature>
<feature type="compositionally biased region" description="Low complexity" evidence="1">
    <location>
        <begin position="293"/>
        <end position="302"/>
    </location>
</feature>
<feature type="compositionally biased region" description="Acidic residues" evidence="1">
    <location>
        <begin position="147"/>
        <end position="166"/>
    </location>
</feature>
<feature type="compositionally biased region" description="Basic and acidic residues" evidence="1">
    <location>
        <begin position="220"/>
        <end position="246"/>
    </location>
</feature>
<name>A0A9P4LLS1_9PLEO</name>
<evidence type="ECO:0000313" key="3">
    <source>
        <dbReference type="Proteomes" id="UP000799777"/>
    </source>
</evidence>
<organism evidence="2 3">
    <name type="scientific">Setomelanomma holmii</name>
    <dbReference type="NCBI Taxonomy" id="210430"/>
    <lineage>
        <taxon>Eukaryota</taxon>
        <taxon>Fungi</taxon>
        <taxon>Dikarya</taxon>
        <taxon>Ascomycota</taxon>
        <taxon>Pezizomycotina</taxon>
        <taxon>Dothideomycetes</taxon>
        <taxon>Pleosporomycetidae</taxon>
        <taxon>Pleosporales</taxon>
        <taxon>Pleosporineae</taxon>
        <taxon>Phaeosphaeriaceae</taxon>
        <taxon>Setomelanomma</taxon>
    </lineage>
</organism>
<comment type="caution">
    <text evidence="2">The sequence shown here is derived from an EMBL/GenBank/DDBJ whole genome shotgun (WGS) entry which is preliminary data.</text>
</comment>
<reference evidence="2" key="1">
    <citation type="journal article" date="2020" name="Stud. Mycol.">
        <title>101 Dothideomycetes genomes: a test case for predicting lifestyles and emergence of pathogens.</title>
        <authorList>
            <person name="Haridas S."/>
            <person name="Albert R."/>
            <person name="Binder M."/>
            <person name="Bloem J."/>
            <person name="Labutti K."/>
            <person name="Salamov A."/>
            <person name="Andreopoulos B."/>
            <person name="Baker S."/>
            <person name="Barry K."/>
            <person name="Bills G."/>
            <person name="Bluhm B."/>
            <person name="Cannon C."/>
            <person name="Castanera R."/>
            <person name="Culley D."/>
            <person name="Daum C."/>
            <person name="Ezra D."/>
            <person name="Gonzalez J."/>
            <person name="Henrissat B."/>
            <person name="Kuo A."/>
            <person name="Liang C."/>
            <person name="Lipzen A."/>
            <person name="Lutzoni F."/>
            <person name="Magnuson J."/>
            <person name="Mondo S."/>
            <person name="Nolan M."/>
            <person name="Ohm R."/>
            <person name="Pangilinan J."/>
            <person name="Park H.-J."/>
            <person name="Ramirez L."/>
            <person name="Alfaro M."/>
            <person name="Sun H."/>
            <person name="Tritt A."/>
            <person name="Yoshinaga Y."/>
            <person name="Zwiers L.-H."/>
            <person name="Turgeon B."/>
            <person name="Goodwin S."/>
            <person name="Spatafora J."/>
            <person name="Crous P."/>
            <person name="Grigoriev I."/>
        </authorList>
    </citation>
    <scope>NUCLEOTIDE SEQUENCE</scope>
    <source>
        <strain evidence="2">CBS 110217</strain>
    </source>
</reference>
<keyword evidence="3" id="KW-1185">Reference proteome</keyword>